<name>A0ABS6EDK9_9CLOT</name>
<evidence type="ECO:0000256" key="5">
    <source>
        <dbReference type="ARBA" id="ARBA00022692"/>
    </source>
</evidence>
<dbReference type="PIRSF" id="PIRSF500217">
    <property type="entry name" value="AlgI"/>
    <property type="match status" value="1"/>
</dbReference>
<evidence type="ECO:0000256" key="2">
    <source>
        <dbReference type="ARBA" id="ARBA00010323"/>
    </source>
</evidence>
<keyword evidence="3 9" id="KW-1003">Cell membrane</keyword>
<accession>A0ABS6EDK9</accession>
<evidence type="ECO:0000256" key="8">
    <source>
        <dbReference type="ARBA" id="ARBA00023315"/>
    </source>
</evidence>
<keyword evidence="5 10" id="KW-0812">Transmembrane</keyword>
<evidence type="ECO:0000256" key="1">
    <source>
        <dbReference type="ARBA" id="ARBA00004651"/>
    </source>
</evidence>
<protein>
    <submittedName>
        <fullName evidence="11">MBOAT family protein</fullName>
    </submittedName>
</protein>
<comment type="caution">
    <text evidence="11">The sequence shown here is derived from an EMBL/GenBank/DDBJ whole genome shotgun (WGS) entry which is preliminary data.</text>
</comment>
<dbReference type="Proteomes" id="UP000726170">
    <property type="component" value="Unassembled WGS sequence"/>
</dbReference>
<comment type="subcellular location">
    <subcellularLocation>
        <location evidence="1">Cell membrane</location>
        <topology evidence="1">Multi-pass membrane protein</topology>
    </subcellularLocation>
</comment>
<reference evidence="11 12" key="1">
    <citation type="submission" date="2021-06" db="EMBL/GenBank/DDBJ databases">
        <authorList>
            <person name="Sun Q."/>
            <person name="Li D."/>
        </authorList>
    </citation>
    <scope>NUCLEOTIDE SEQUENCE [LARGE SCALE GENOMIC DNA]</scope>
    <source>
        <strain evidence="11 12">MSJ-11</strain>
    </source>
</reference>
<dbReference type="PIRSF" id="PIRSF016636">
    <property type="entry name" value="AlgI_DltB"/>
    <property type="match status" value="1"/>
</dbReference>
<gene>
    <name evidence="11" type="ORF">KQI86_03045</name>
</gene>
<keyword evidence="4 9" id="KW-0808">Transferase</keyword>
<evidence type="ECO:0000256" key="4">
    <source>
        <dbReference type="ARBA" id="ARBA00022679"/>
    </source>
</evidence>
<evidence type="ECO:0000256" key="6">
    <source>
        <dbReference type="ARBA" id="ARBA00022989"/>
    </source>
</evidence>
<feature type="transmembrane region" description="Helical" evidence="10">
    <location>
        <begin position="309"/>
        <end position="335"/>
    </location>
</feature>
<feature type="transmembrane region" description="Helical" evidence="10">
    <location>
        <begin position="355"/>
        <end position="375"/>
    </location>
</feature>
<dbReference type="InterPro" id="IPR051085">
    <property type="entry name" value="MB_O-acyltransferase"/>
</dbReference>
<keyword evidence="12" id="KW-1185">Reference proteome</keyword>
<evidence type="ECO:0000256" key="7">
    <source>
        <dbReference type="ARBA" id="ARBA00023136"/>
    </source>
</evidence>
<evidence type="ECO:0000256" key="3">
    <source>
        <dbReference type="ARBA" id="ARBA00022475"/>
    </source>
</evidence>
<dbReference type="InterPro" id="IPR024194">
    <property type="entry name" value="Ac/AlaTfrase_AlgI/DltB"/>
</dbReference>
<keyword evidence="7 9" id="KW-0472">Membrane</keyword>
<dbReference type="Pfam" id="PF03062">
    <property type="entry name" value="MBOAT"/>
    <property type="match status" value="1"/>
</dbReference>
<comment type="similarity">
    <text evidence="2 9">Belongs to the membrane-bound acyltransferase family.</text>
</comment>
<evidence type="ECO:0000313" key="12">
    <source>
        <dbReference type="Proteomes" id="UP000726170"/>
    </source>
</evidence>
<feature type="transmembrane region" description="Helical" evidence="10">
    <location>
        <begin position="82"/>
        <end position="101"/>
    </location>
</feature>
<dbReference type="EMBL" id="JAHLQF010000001">
    <property type="protein sequence ID" value="MBU5483289.1"/>
    <property type="molecule type" value="Genomic_DNA"/>
</dbReference>
<dbReference type="InterPro" id="IPR004299">
    <property type="entry name" value="MBOAT_fam"/>
</dbReference>
<feature type="transmembrane region" description="Helical" evidence="10">
    <location>
        <begin position="411"/>
        <end position="430"/>
    </location>
</feature>
<sequence>MVFSSQIFIFIFLPVTLLIYYTLGNLFSGNSFKNYISLFASLLFYAWGGIENLPLLGGCILINYIFGLLIDKLKEKEKLKKIILLIGIILNLSLLFYYKYYGFTIGNINKIFNIGFQYKEIILPIGISFFTFQGMSYIIDIYRNDAKVNKNIFSVALYISFFPQLIAGPIVKYKDIDNQIRQRKETIEYFSYGIERFVIGLSKKVIIADVLAGITDTIFSLSNTGIDQPTAWLGAVCYTFQIYFDFSGYSDMAIGLGYLFGFKFMENFNYPYISKSITEFWRRWHISLSTWFKEYLYIPLGGNRTGNTYLNLFIVFLVTGLWHGASWNFVAWGIWHGVFIIIEKLINKKTWYVKIPSFIKITITMFIVILGWVLFRANGLRDAINYLSIMFGINKATTVTFQFSYFVNKKLAFWILISIIGSTPIISNALKLNQNKEISEVVKTIFIGMLLIITIIFIVNSTYSPFIYFQF</sequence>
<dbReference type="PANTHER" id="PTHR13285:SF23">
    <property type="entry name" value="TEICHOIC ACID D-ALANYLTRANSFERASE"/>
    <property type="match status" value="1"/>
</dbReference>
<feature type="transmembrane region" description="Helical" evidence="10">
    <location>
        <begin position="387"/>
        <end position="405"/>
    </location>
</feature>
<evidence type="ECO:0000256" key="9">
    <source>
        <dbReference type="PIRNR" id="PIRNR016636"/>
    </source>
</evidence>
<feature type="transmembrane region" description="Helical" evidence="10">
    <location>
        <begin position="121"/>
        <end position="142"/>
    </location>
</feature>
<proteinExistence type="inferred from homology"/>
<keyword evidence="6 10" id="KW-1133">Transmembrane helix</keyword>
<feature type="transmembrane region" description="Helical" evidence="10">
    <location>
        <begin position="6"/>
        <end position="23"/>
    </location>
</feature>
<evidence type="ECO:0000256" key="10">
    <source>
        <dbReference type="SAM" id="Phobius"/>
    </source>
</evidence>
<evidence type="ECO:0000313" key="11">
    <source>
        <dbReference type="EMBL" id="MBU5483289.1"/>
    </source>
</evidence>
<organism evidence="11 12">
    <name type="scientific">Clostridium mobile</name>
    <dbReference type="NCBI Taxonomy" id="2841512"/>
    <lineage>
        <taxon>Bacteria</taxon>
        <taxon>Bacillati</taxon>
        <taxon>Bacillota</taxon>
        <taxon>Clostridia</taxon>
        <taxon>Eubacteriales</taxon>
        <taxon>Clostridiaceae</taxon>
        <taxon>Clostridium</taxon>
    </lineage>
</organism>
<feature type="transmembrane region" description="Helical" evidence="10">
    <location>
        <begin position="442"/>
        <end position="463"/>
    </location>
</feature>
<dbReference type="RefSeq" id="WP_216437681.1">
    <property type="nucleotide sequence ID" value="NZ_JAHLQF010000001.1"/>
</dbReference>
<keyword evidence="8 9" id="KW-0012">Acyltransferase</keyword>
<dbReference type="InterPro" id="IPR028362">
    <property type="entry name" value="AlgI"/>
</dbReference>
<feature type="transmembrane region" description="Helical" evidence="10">
    <location>
        <begin position="53"/>
        <end position="70"/>
    </location>
</feature>
<dbReference type="PANTHER" id="PTHR13285">
    <property type="entry name" value="ACYLTRANSFERASE"/>
    <property type="match status" value="1"/>
</dbReference>